<dbReference type="Pfam" id="PF16026">
    <property type="entry name" value="MIEAP"/>
    <property type="match status" value="1"/>
</dbReference>
<name>A0A0B6YJR8_9EUPU</name>
<evidence type="ECO:0000313" key="2">
    <source>
        <dbReference type="EMBL" id="CEK56051.1"/>
    </source>
</evidence>
<feature type="non-terminal residue" evidence="2">
    <location>
        <position position="108"/>
    </location>
</feature>
<dbReference type="InterPro" id="IPR031981">
    <property type="entry name" value="MIEAP_C"/>
</dbReference>
<sequence length="108" mass="12203">FLASSHDTPSAPLPDDISDLVYQKLRASFDNINISDLAHLTRDAMESSSPLLSQWSRPAVQNYAHQCGALTWQMVVQQPAMKMCHTDNKFDGGKHKLWWSCDQSKARK</sequence>
<dbReference type="AlphaFoldDB" id="A0A0B6YJR8"/>
<gene>
    <name evidence="2" type="primary">ORF26666</name>
</gene>
<proteinExistence type="predicted"/>
<organism evidence="2">
    <name type="scientific">Arion vulgaris</name>
    <dbReference type="NCBI Taxonomy" id="1028688"/>
    <lineage>
        <taxon>Eukaryota</taxon>
        <taxon>Metazoa</taxon>
        <taxon>Spiralia</taxon>
        <taxon>Lophotrochozoa</taxon>
        <taxon>Mollusca</taxon>
        <taxon>Gastropoda</taxon>
        <taxon>Heterobranchia</taxon>
        <taxon>Euthyneura</taxon>
        <taxon>Panpulmonata</taxon>
        <taxon>Eupulmonata</taxon>
        <taxon>Stylommatophora</taxon>
        <taxon>Helicina</taxon>
        <taxon>Arionoidea</taxon>
        <taxon>Arionidae</taxon>
        <taxon>Arion</taxon>
    </lineage>
</organism>
<feature type="domain" description="Mitochondria-eating protein C-terminal" evidence="1">
    <location>
        <begin position="3"/>
        <end position="103"/>
    </location>
</feature>
<feature type="non-terminal residue" evidence="2">
    <location>
        <position position="1"/>
    </location>
</feature>
<evidence type="ECO:0000259" key="1">
    <source>
        <dbReference type="Pfam" id="PF16026"/>
    </source>
</evidence>
<protein>
    <recommendedName>
        <fullName evidence="1">Mitochondria-eating protein C-terminal domain-containing protein</fullName>
    </recommendedName>
</protein>
<accession>A0A0B6YJR8</accession>
<dbReference type="EMBL" id="HACG01009186">
    <property type="protein sequence ID" value="CEK56051.1"/>
    <property type="molecule type" value="Transcribed_RNA"/>
</dbReference>
<reference evidence="2" key="1">
    <citation type="submission" date="2014-12" db="EMBL/GenBank/DDBJ databases">
        <title>Insight into the proteome of Arion vulgaris.</title>
        <authorList>
            <person name="Aradska J."/>
            <person name="Bulat T."/>
            <person name="Smidak R."/>
            <person name="Sarate P."/>
            <person name="Gangsoo J."/>
            <person name="Sialana F."/>
            <person name="Bilban M."/>
            <person name="Lubec G."/>
        </authorList>
    </citation>
    <scope>NUCLEOTIDE SEQUENCE</scope>
    <source>
        <tissue evidence="2">Skin</tissue>
    </source>
</reference>